<feature type="binding site" evidence="10">
    <location>
        <begin position="181"/>
        <end position="182"/>
    </location>
    <ligand>
        <name>substrate</name>
    </ligand>
</feature>
<dbReference type="EMBL" id="JAAKDE010000006">
    <property type="protein sequence ID" value="MBA2132639.1"/>
    <property type="molecule type" value="Genomic_DNA"/>
</dbReference>
<evidence type="ECO:0000313" key="12">
    <source>
        <dbReference type="EMBL" id="MBA2132639.1"/>
    </source>
</evidence>
<dbReference type="Pfam" id="PF01725">
    <property type="entry name" value="Ham1p_like"/>
    <property type="match status" value="1"/>
</dbReference>
<evidence type="ECO:0000256" key="6">
    <source>
        <dbReference type="ARBA" id="ARBA00022842"/>
    </source>
</evidence>
<dbReference type="EC" id="3.6.1.66" evidence="10"/>
<keyword evidence="6 10" id="KW-0460">Magnesium</keyword>
<dbReference type="GO" id="GO:0036222">
    <property type="term" value="F:XTP diphosphatase activity"/>
    <property type="evidence" value="ECO:0007669"/>
    <property type="project" value="UniProtKB-UniRule"/>
</dbReference>
<evidence type="ECO:0000256" key="7">
    <source>
        <dbReference type="ARBA" id="ARBA00023080"/>
    </source>
</evidence>
<comment type="function">
    <text evidence="10">Pyrophosphatase that catalyzes the hydrolysis of nucleoside triphosphates to their monophosphate derivatives, with a high preference for the non-canonical purine nucleotides XTP (xanthosine triphosphate), dITP (deoxyinosine triphosphate) and ITP. Seems to function as a house-cleaning enzyme that removes non-canonical purine nucleotides from the nucleotide pool, thus preventing their incorporation into DNA/RNA and avoiding chromosomal lesions.</text>
</comment>
<evidence type="ECO:0000256" key="9">
    <source>
        <dbReference type="ARBA" id="ARBA00052017"/>
    </source>
</evidence>
<evidence type="ECO:0000256" key="1">
    <source>
        <dbReference type="ARBA" id="ARBA00008023"/>
    </source>
</evidence>
<dbReference type="PANTHER" id="PTHR11067">
    <property type="entry name" value="INOSINE TRIPHOSPHATE PYROPHOSPHATASE/HAM1 PROTEIN"/>
    <property type="match status" value="1"/>
</dbReference>
<comment type="cofactor">
    <cofactor evidence="10">
        <name>Mg(2+)</name>
        <dbReference type="ChEBI" id="CHEBI:18420"/>
    </cofactor>
    <text evidence="10">Binds 1 Mg(2+) ion per subunit.</text>
</comment>
<feature type="active site" description="Proton acceptor" evidence="10">
    <location>
        <position position="70"/>
    </location>
</feature>
<dbReference type="Proteomes" id="UP000657177">
    <property type="component" value="Unassembled WGS sequence"/>
</dbReference>
<evidence type="ECO:0000256" key="4">
    <source>
        <dbReference type="ARBA" id="ARBA00022741"/>
    </source>
</evidence>
<dbReference type="GO" id="GO:0035870">
    <property type="term" value="F:dITP diphosphatase activity"/>
    <property type="evidence" value="ECO:0007669"/>
    <property type="project" value="UniProtKB-UniRule"/>
</dbReference>
<keyword evidence="5 10" id="KW-0378">Hydrolase</keyword>
<sequence>MPRLVLASRNKGKLKELKMLLAGLPWAISSLADFPEVPEVEEDGTTFRENALKKATFVAKHLQMWALADDSGLEVDYLNGAPGVYSARFAGVHGDDAKNNEKLLALLAGVPWAQRTARFRCALAFVSPEGVAWTTEGTCEGFIALAPKGEGGFGYDPLFYLPEYDRTMAELPEEEKNRISHRAVAMRQFRDYLLREFPGTGEQS</sequence>
<evidence type="ECO:0000256" key="2">
    <source>
        <dbReference type="ARBA" id="ARBA00011738"/>
    </source>
</evidence>
<evidence type="ECO:0000256" key="10">
    <source>
        <dbReference type="HAMAP-Rule" id="MF_01405"/>
    </source>
</evidence>
<comment type="catalytic activity">
    <reaction evidence="8 10">
        <text>dITP + H2O = dIMP + diphosphate + H(+)</text>
        <dbReference type="Rhea" id="RHEA:28342"/>
        <dbReference type="ChEBI" id="CHEBI:15377"/>
        <dbReference type="ChEBI" id="CHEBI:15378"/>
        <dbReference type="ChEBI" id="CHEBI:33019"/>
        <dbReference type="ChEBI" id="CHEBI:61194"/>
        <dbReference type="ChEBI" id="CHEBI:61382"/>
        <dbReference type="EC" id="3.6.1.66"/>
    </reaction>
</comment>
<name>A0A8J6I0W3_9FIRM</name>
<dbReference type="InterPro" id="IPR029001">
    <property type="entry name" value="ITPase-like_fam"/>
</dbReference>
<dbReference type="GO" id="GO:0009117">
    <property type="term" value="P:nucleotide metabolic process"/>
    <property type="evidence" value="ECO:0007669"/>
    <property type="project" value="UniProtKB-KW"/>
</dbReference>
<dbReference type="FunFam" id="3.90.950.10:FF:000001">
    <property type="entry name" value="dITP/XTP pyrophosphatase"/>
    <property type="match status" value="1"/>
</dbReference>
<organism evidence="12 13">
    <name type="scientific">Capillibacterium thermochitinicola</name>
    <dbReference type="NCBI Taxonomy" id="2699427"/>
    <lineage>
        <taxon>Bacteria</taxon>
        <taxon>Bacillati</taxon>
        <taxon>Bacillota</taxon>
        <taxon>Capillibacterium</taxon>
    </lineage>
</organism>
<dbReference type="GO" id="GO:0017111">
    <property type="term" value="F:ribonucleoside triphosphate phosphatase activity"/>
    <property type="evidence" value="ECO:0007669"/>
    <property type="project" value="InterPro"/>
</dbReference>
<dbReference type="InterPro" id="IPR020922">
    <property type="entry name" value="dITP/XTP_pyrophosphatase"/>
</dbReference>
<dbReference type="GO" id="GO:0009146">
    <property type="term" value="P:purine nucleoside triphosphate catabolic process"/>
    <property type="evidence" value="ECO:0007669"/>
    <property type="project" value="UniProtKB-UniRule"/>
</dbReference>
<dbReference type="RefSeq" id="WP_181339093.1">
    <property type="nucleotide sequence ID" value="NZ_JAAKDE010000006.1"/>
</dbReference>
<dbReference type="AlphaFoldDB" id="A0A8J6I0W3"/>
<comment type="subunit">
    <text evidence="2 10">Homodimer.</text>
</comment>
<proteinExistence type="inferred from homology"/>
<evidence type="ECO:0000256" key="3">
    <source>
        <dbReference type="ARBA" id="ARBA00022723"/>
    </source>
</evidence>
<dbReference type="CDD" id="cd00515">
    <property type="entry name" value="HAM1"/>
    <property type="match status" value="1"/>
</dbReference>
<keyword evidence="7 10" id="KW-0546">Nucleotide metabolism</keyword>
<evidence type="ECO:0000256" key="5">
    <source>
        <dbReference type="ARBA" id="ARBA00022801"/>
    </source>
</evidence>
<feature type="binding site" evidence="10">
    <location>
        <position position="176"/>
    </location>
    <ligand>
        <name>substrate</name>
    </ligand>
</feature>
<dbReference type="GO" id="GO:0005829">
    <property type="term" value="C:cytosol"/>
    <property type="evidence" value="ECO:0007669"/>
    <property type="project" value="TreeGrafter"/>
</dbReference>
<dbReference type="PANTHER" id="PTHR11067:SF9">
    <property type="entry name" value="INOSINE TRIPHOSPHATE PYROPHOSPHATASE"/>
    <property type="match status" value="1"/>
</dbReference>
<feature type="binding site" evidence="10">
    <location>
        <position position="41"/>
    </location>
    <ligand>
        <name>Mg(2+)</name>
        <dbReference type="ChEBI" id="CHEBI:18420"/>
    </ligand>
</feature>
<feature type="binding site" evidence="10">
    <location>
        <begin position="8"/>
        <end position="13"/>
    </location>
    <ligand>
        <name>substrate</name>
    </ligand>
</feature>
<dbReference type="Gene3D" id="3.90.950.10">
    <property type="match status" value="1"/>
</dbReference>
<evidence type="ECO:0000313" key="13">
    <source>
        <dbReference type="Proteomes" id="UP000657177"/>
    </source>
</evidence>
<dbReference type="GO" id="GO:0046872">
    <property type="term" value="F:metal ion binding"/>
    <property type="evidence" value="ECO:0007669"/>
    <property type="project" value="UniProtKB-KW"/>
</dbReference>
<dbReference type="InterPro" id="IPR002637">
    <property type="entry name" value="RdgB/HAM1"/>
</dbReference>
<feature type="binding site" evidence="10">
    <location>
        <begin position="153"/>
        <end position="156"/>
    </location>
    <ligand>
        <name>substrate</name>
    </ligand>
</feature>
<feature type="binding site" evidence="10">
    <location>
        <position position="71"/>
    </location>
    <ligand>
        <name>substrate</name>
    </ligand>
</feature>
<comment type="similarity">
    <text evidence="1 10 11">Belongs to the HAM1 NTPase family.</text>
</comment>
<keyword evidence="3 10" id="KW-0479">Metal-binding</keyword>
<comment type="catalytic activity">
    <reaction evidence="10">
        <text>ITP + H2O = IMP + diphosphate + H(+)</text>
        <dbReference type="Rhea" id="RHEA:29399"/>
        <dbReference type="ChEBI" id="CHEBI:15377"/>
        <dbReference type="ChEBI" id="CHEBI:15378"/>
        <dbReference type="ChEBI" id="CHEBI:33019"/>
        <dbReference type="ChEBI" id="CHEBI:58053"/>
        <dbReference type="ChEBI" id="CHEBI:61402"/>
        <dbReference type="EC" id="3.6.1.66"/>
    </reaction>
</comment>
<reference evidence="12" key="1">
    <citation type="submission" date="2020-06" db="EMBL/GenBank/DDBJ databases">
        <title>Novel chitinolytic bacterium.</title>
        <authorList>
            <person name="Ungkulpasvich U."/>
            <person name="Kosugi A."/>
            <person name="Uke A."/>
        </authorList>
    </citation>
    <scope>NUCLEOTIDE SEQUENCE</scope>
    <source>
        <strain evidence="12">UUS1-1</strain>
    </source>
</reference>
<dbReference type="SUPFAM" id="SSF52972">
    <property type="entry name" value="ITPase-like"/>
    <property type="match status" value="1"/>
</dbReference>
<dbReference type="GO" id="GO:0036220">
    <property type="term" value="F:ITP diphosphatase activity"/>
    <property type="evidence" value="ECO:0007669"/>
    <property type="project" value="UniProtKB-UniRule"/>
</dbReference>
<comment type="caution">
    <text evidence="12">The sequence shown here is derived from an EMBL/GenBank/DDBJ whole genome shotgun (WGS) entry which is preliminary data.</text>
</comment>
<dbReference type="GO" id="GO:0000166">
    <property type="term" value="F:nucleotide binding"/>
    <property type="evidence" value="ECO:0007669"/>
    <property type="project" value="UniProtKB-KW"/>
</dbReference>
<dbReference type="NCBIfam" id="TIGR00042">
    <property type="entry name" value="RdgB/HAM1 family non-canonical purine NTP pyrophosphatase"/>
    <property type="match status" value="1"/>
</dbReference>
<dbReference type="HAMAP" id="MF_01405">
    <property type="entry name" value="Non_canon_purine_NTPase"/>
    <property type="match status" value="1"/>
</dbReference>
<keyword evidence="4 10" id="KW-0547">Nucleotide-binding</keyword>
<comment type="catalytic activity">
    <reaction evidence="9 10">
        <text>XTP + H2O = XMP + diphosphate + H(+)</text>
        <dbReference type="Rhea" id="RHEA:28610"/>
        <dbReference type="ChEBI" id="CHEBI:15377"/>
        <dbReference type="ChEBI" id="CHEBI:15378"/>
        <dbReference type="ChEBI" id="CHEBI:33019"/>
        <dbReference type="ChEBI" id="CHEBI:57464"/>
        <dbReference type="ChEBI" id="CHEBI:61314"/>
        <dbReference type="EC" id="3.6.1.66"/>
    </reaction>
</comment>
<dbReference type="NCBIfam" id="NF011397">
    <property type="entry name" value="PRK14822.1"/>
    <property type="match status" value="1"/>
</dbReference>
<gene>
    <name evidence="12" type="ORF">G5B42_03660</name>
</gene>
<keyword evidence="13" id="KW-1185">Reference proteome</keyword>
<protein>
    <recommendedName>
        <fullName evidence="10">dITP/XTP pyrophosphatase</fullName>
        <ecNumber evidence="10">3.6.1.66</ecNumber>
    </recommendedName>
    <alternativeName>
        <fullName evidence="10">Non-canonical purine NTP pyrophosphatase</fullName>
    </alternativeName>
    <alternativeName>
        <fullName evidence="10">Non-standard purine NTP pyrophosphatase</fullName>
    </alternativeName>
    <alternativeName>
        <fullName evidence="10">Nucleoside-triphosphate diphosphatase</fullName>
    </alternativeName>
    <alternativeName>
        <fullName evidence="10">Nucleoside-triphosphate pyrophosphatase</fullName>
        <shortName evidence="10">NTPase</shortName>
    </alternativeName>
</protein>
<accession>A0A8J6I0W3</accession>
<evidence type="ECO:0000256" key="8">
    <source>
        <dbReference type="ARBA" id="ARBA00051875"/>
    </source>
</evidence>
<evidence type="ECO:0000256" key="11">
    <source>
        <dbReference type="RuleBase" id="RU003781"/>
    </source>
</evidence>
<feature type="binding site" evidence="10">
    <location>
        <position position="70"/>
    </location>
    <ligand>
        <name>Mg(2+)</name>
        <dbReference type="ChEBI" id="CHEBI:18420"/>
    </ligand>
</feature>